<dbReference type="AlphaFoldDB" id="A0A086AIS2"/>
<protein>
    <submittedName>
        <fullName evidence="2">Uncharacterized protein</fullName>
    </submittedName>
</protein>
<reference evidence="3 5" key="2">
    <citation type="submission" date="2016-11" db="EMBL/GenBank/DDBJ databases">
        <title>Whole genomes of Flavobacteriaceae.</title>
        <authorList>
            <person name="Stine C."/>
            <person name="Li C."/>
            <person name="Tadesse D."/>
        </authorList>
    </citation>
    <scope>NUCLEOTIDE SEQUENCE [LARGE SCALE GENOMIC DNA]</scope>
    <source>
        <strain evidence="3 5">ATCC 29551</strain>
    </source>
</reference>
<evidence type="ECO:0000313" key="2">
    <source>
        <dbReference type="EMBL" id="KFF16586.1"/>
    </source>
</evidence>
<name>A0A086AIS2_FLAHY</name>
<sequence>MKFSDKRNSLWQKFDETNLRLQKKCAHWLEQRTSHFSRLNWIVILFGFIVITGSCSIYLIVTSFSNNTTKNITVIPITKPNNSIPLEKEIIPLNGIIRSKTEFVKIIQFRRYLDSLGRSPTGKKMYDSIVQHRPEILDSLAVVENFYNSNFEN</sequence>
<dbReference type="EMBL" id="JPRM01000014">
    <property type="protein sequence ID" value="KFF16586.1"/>
    <property type="molecule type" value="Genomic_DNA"/>
</dbReference>
<keyword evidence="1" id="KW-0472">Membrane</keyword>
<proteinExistence type="predicted"/>
<evidence type="ECO:0000313" key="4">
    <source>
        <dbReference type="Proteomes" id="UP000028712"/>
    </source>
</evidence>
<dbReference type="Proteomes" id="UP000028712">
    <property type="component" value="Unassembled WGS sequence"/>
</dbReference>
<keyword evidence="1" id="KW-0812">Transmembrane</keyword>
<feature type="transmembrane region" description="Helical" evidence="1">
    <location>
        <begin position="39"/>
        <end position="61"/>
    </location>
</feature>
<evidence type="ECO:0000313" key="3">
    <source>
        <dbReference type="EMBL" id="OXA90244.1"/>
    </source>
</evidence>
<dbReference type="OrthoDB" id="670725at2"/>
<dbReference type="Proteomes" id="UP000198424">
    <property type="component" value="Unassembled WGS sequence"/>
</dbReference>
<organism evidence="2 4">
    <name type="scientific">Flavobacterium hydatis</name>
    <name type="common">Cytophaga aquatilis</name>
    <dbReference type="NCBI Taxonomy" id="991"/>
    <lineage>
        <taxon>Bacteria</taxon>
        <taxon>Pseudomonadati</taxon>
        <taxon>Bacteroidota</taxon>
        <taxon>Flavobacteriia</taxon>
        <taxon>Flavobacteriales</taxon>
        <taxon>Flavobacteriaceae</taxon>
        <taxon>Flavobacterium</taxon>
    </lineage>
</organism>
<evidence type="ECO:0000313" key="5">
    <source>
        <dbReference type="Proteomes" id="UP000198424"/>
    </source>
</evidence>
<accession>A0A086AIS2</accession>
<dbReference type="EMBL" id="MUGY01000028">
    <property type="protein sequence ID" value="OXA90244.1"/>
    <property type="molecule type" value="Genomic_DNA"/>
</dbReference>
<reference evidence="2 4" key="1">
    <citation type="submission" date="2014-07" db="EMBL/GenBank/DDBJ databases">
        <title>Genome of Flavobacterium hydatis DSM 2063.</title>
        <authorList>
            <person name="Pipes S.E."/>
            <person name="Stropko S.J."/>
            <person name="Newman J.D."/>
        </authorList>
    </citation>
    <scope>NUCLEOTIDE SEQUENCE [LARGE SCALE GENOMIC DNA]</scope>
    <source>
        <strain evidence="2 4">DSM 2063</strain>
    </source>
</reference>
<keyword evidence="5" id="KW-1185">Reference proteome</keyword>
<evidence type="ECO:0000256" key="1">
    <source>
        <dbReference type="SAM" id="Phobius"/>
    </source>
</evidence>
<comment type="caution">
    <text evidence="2">The sequence shown here is derived from an EMBL/GenBank/DDBJ whole genome shotgun (WGS) entry which is preliminary data.</text>
</comment>
<gene>
    <name evidence="3" type="ORF">B0A62_19415</name>
    <name evidence="2" type="ORF">IW20_10485</name>
</gene>
<dbReference type="eggNOG" id="ENOG5033EG2">
    <property type="taxonomic scope" value="Bacteria"/>
</dbReference>
<dbReference type="STRING" id="991.IW20_10485"/>
<keyword evidence="1" id="KW-1133">Transmembrane helix</keyword>
<dbReference type="RefSeq" id="WP_035621559.1">
    <property type="nucleotide sequence ID" value="NZ_JBEWQG010000024.1"/>
</dbReference>